<dbReference type="EMBL" id="CP034158">
    <property type="protein sequence ID" value="AZI66540.1"/>
    <property type="molecule type" value="Genomic_DNA"/>
</dbReference>
<evidence type="ECO:0000313" key="2">
    <source>
        <dbReference type="Proteomes" id="UP000274483"/>
    </source>
</evidence>
<dbReference type="Proteomes" id="UP000274483">
    <property type="component" value="Chromosome"/>
</dbReference>
<reference evidence="1 2" key="1">
    <citation type="submission" date="2018-11" db="EMBL/GenBank/DDBJ databases">
        <title>Proposal to divide the Flavobacteriaceae and reorganize its genera based on Amino Acid Identity values calculated from whole genome sequences.</title>
        <authorList>
            <person name="Nicholson A.C."/>
            <person name="Gulvik C.A."/>
            <person name="Whitney A.M."/>
            <person name="Humrighouse B.W."/>
            <person name="Bell M."/>
            <person name="Holmes B."/>
            <person name="Steigerwalt A.G."/>
            <person name="Villarma A."/>
            <person name="Sheth M."/>
            <person name="Batra D."/>
            <person name="Pryor J."/>
            <person name="Bernardet J.-F."/>
            <person name="Hugo C."/>
            <person name="Kampfer P."/>
            <person name="Newman J.D."/>
            <person name="McQuiston J.R."/>
        </authorList>
    </citation>
    <scope>NUCLEOTIDE SEQUENCE [LARGE SCALE GENOMIC DNA]</scope>
    <source>
        <strain evidence="1 2">H3001</strain>
    </source>
</reference>
<dbReference type="RefSeq" id="WP_124757147.1">
    <property type="nucleotide sequence ID" value="NZ_CBCRWA010000001.1"/>
</dbReference>
<organism evidence="1 2">
    <name type="scientific">Kaistella daneshvariae</name>
    <dbReference type="NCBI Taxonomy" id="2487074"/>
    <lineage>
        <taxon>Bacteria</taxon>
        <taxon>Pseudomonadati</taxon>
        <taxon>Bacteroidota</taxon>
        <taxon>Flavobacteriia</taxon>
        <taxon>Flavobacteriales</taxon>
        <taxon>Weeksellaceae</taxon>
        <taxon>Chryseobacterium group</taxon>
        <taxon>Kaistella</taxon>
    </lineage>
</organism>
<proteinExistence type="predicted"/>
<name>A0ABM7C6E2_9FLAO</name>
<sequence>MITNLNKIFELLNLLKGQFKDAFINQATDHSEELTEITNTYLEFKDIFPLKIKDLLDTLHLQYGTSLETIIWDKLKDIYFNLESFIEIDYKYAKNYNALDSDLLLNLFSHTKQLSSDYFYALSKFYYFQYGKTLNRRDIPIYVHFFLYHTQNSHEFANLSTDDAIKKLRNQYEYEYDRLERNVRHTYTQNNFRLDITEPAYDSENPLNEELLKLDNEYLNKLNALQNYKSNITKHANNIKLDFPEVISFNPNSKIIFNNPESAFQSLQPFISNPVFELPLRKLLSGDIAHYAPGINLNLNSGQIGTIFKYFLDINAIPNDTPKMDLSEWIVANLKYNITKTYKPVQHEGIKKKLFIGGIVGPKDCPRGFVYKVL</sequence>
<protein>
    <submittedName>
        <fullName evidence="1">Uncharacterized protein</fullName>
    </submittedName>
</protein>
<evidence type="ECO:0000313" key="1">
    <source>
        <dbReference type="EMBL" id="AZI66540.1"/>
    </source>
</evidence>
<keyword evidence="2" id="KW-1185">Reference proteome</keyword>
<gene>
    <name evidence="1" type="ORF">EIB71_02075</name>
</gene>
<accession>A0ABM7C6E2</accession>